<dbReference type="NCBIfam" id="TIGR00173">
    <property type="entry name" value="menD"/>
    <property type="match status" value="1"/>
</dbReference>
<keyword evidence="6" id="KW-0474">Menaquinone biosynthesis</keyword>
<keyword evidence="2 6" id="KW-0479">Metal-binding</keyword>
<dbReference type="SUPFAM" id="SSF52518">
    <property type="entry name" value="Thiamin diphosphate-binding fold (THDP-binding)"/>
    <property type="match status" value="2"/>
</dbReference>
<dbReference type="AlphaFoldDB" id="A0A7X0IG72"/>
<comment type="subunit">
    <text evidence="6">Homodimer.</text>
</comment>
<dbReference type="CDD" id="cd07037">
    <property type="entry name" value="TPP_PYR_MenD"/>
    <property type="match status" value="1"/>
</dbReference>
<dbReference type="GO" id="GO:0030145">
    <property type="term" value="F:manganese ion binding"/>
    <property type="evidence" value="ECO:0007669"/>
    <property type="project" value="UniProtKB-UniRule"/>
</dbReference>
<dbReference type="GO" id="GO:0070204">
    <property type="term" value="F:2-succinyl-5-enolpyruvyl-6-hydroxy-3-cyclohexene-1-carboxylic-acid synthase activity"/>
    <property type="evidence" value="ECO:0007669"/>
    <property type="project" value="UniProtKB-UniRule"/>
</dbReference>
<organism evidence="8 9">
    <name type="scientific">Sphaerisporangium rubeum</name>
    <dbReference type="NCBI Taxonomy" id="321317"/>
    <lineage>
        <taxon>Bacteria</taxon>
        <taxon>Bacillati</taxon>
        <taxon>Actinomycetota</taxon>
        <taxon>Actinomycetes</taxon>
        <taxon>Streptosporangiales</taxon>
        <taxon>Streptosporangiaceae</taxon>
        <taxon>Sphaerisporangium</taxon>
    </lineage>
</organism>
<dbReference type="CDD" id="cd02009">
    <property type="entry name" value="TPP_SHCHC_synthase"/>
    <property type="match status" value="1"/>
</dbReference>
<dbReference type="Gene3D" id="3.40.50.1220">
    <property type="entry name" value="TPP-binding domain"/>
    <property type="match status" value="1"/>
</dbReference>
<keyword evidence="5 6" id="KW-0464">Manganese</keyword>
<dbReference type="PANTHER" id="PTHR42916">
    <property type="entry name" value="2-SUCCINYL-5-ENOLPYRUVYL-6-HYDROXY-3-CYCLOHEXENE-1-CARBOXYLATE SYNTHASE"/>
    <property type="match status" value="1"/>
</dbReference>
<dbReference type="EC" id="2.2.1.9" evidence="6"/>
<dbReference type="Proteomes" id="UP000555564">
    <property type="component" value="Unassembled WGS sequence"/>
</dbReference>
<feature type="domain" description="Thiamine pyrophosphate enzyme N-terminal TPP-binding" evidence="7">
    <location>
        <begin position="8"/>
        <end position="122"/>
    </location>
</feature>
<comment type="cofactor">
    <cofactor evidence="6">
        <name>Mg(2+)</name>
        <dbReference type="ChEBI" id="CHEBI:18420"/>
    </cofactor>
    <cofactor evidence="6">
        <name>Mn(2+)</name>
        <dbReference type="ChEBI" id="CHEBI:29035"/>
    </cofactor>
</comment>
<comment type="pathway">
    <text evidence="6">Quinol/quinone metabolism; menaquinone biosynthesis.</text>
</comment>
<dbReference type="GO" id="GO:0009234">
    <property type="term" value="P:menaquinone biosynthetic process"/>
    <property type="evidence" value="ECO:0007669"/>
    <property type="project" value="UniProtKB-UniRule"/>
</dbReference>
<dbReference type="UniPathway" id="UPA01057">
    <property type="reaction ID" value="UER00164"/>
</dbReference>
<dbReference type="PIRSF" id="PIRSF004983">
    <property type="entry name" value="MenD"/>
    <property type="match status" value="1"/>
</dbReference>
<comment type="caution">
    <text evidence="8">The sequence shown here is derived from an EMBL/GenBank/DDBJ whole genome shotgun (WGS) entry which is preliminary data.</text>
</comment>
<dbReference type="RefSeq" id="WP_184982136.1">
    <property type="nucleotide sequence ID" value="NZ_BAAALO010000061.1"/>
</dbReference>
<evidence type="ECO:0000256" key="5">
    <source>
        <dbReference type="ARBA" id="ARBA00023211"/>
    </source>
</evidence>
<dbReference type="InterPro" id="IPR029061">
    <property type="entry name" value="THDP-binding"/>
</dbReference>
<keyword evidence="9" id="KW-1185">Reference proteome</keyword>
<dbReference type="PANTHER" id="PTHR42916:SF1">
    <property type="entry name" value="PROTEIN PHYLLO, CHLOROPLASTIC"/>
    <property type="match status" value="1"/>
</dbReference>
<dbReference type="GO" id="GO:0000287">
    <property type="term" value="F:magnesium ion binding"/>
    <property type="evidence" value="ECO:0007669"/>
    <property type="project" value="UniProtKB-UniRule"/>
</dbReference>
<evidence type="ECO:0000256" key="1">
    <source>
        <dbReference type="ARBA" id="ARBA00022679"/>
    </source>
</evidence>
<keyword evidence="3 6" id="KW-0460">Magnesium</keyword>
<protein>
    <recommendedName>
        <fullName evidence="6">2-succinyl-5-enolpyruvyl-6-hydroxy-3-cyclohexene-1-carboxylate synthase</fullName>
        <shortName evidence="6">SEPHCHC synthase</shortName>
        <ecNumber evidence="6">2.2.1.9</ecNumber>
    </recommendedName>
    <alternativeName>
        <fullName evidence="6">Menaquinone biosynthesis protein MenD</fullName>
    </alternativeName>
</protein>
<comment type="similarity">
    <text evidence="6">Belongs to the TPP enzyme family. MenD subfamily.</text>
</comment>
<evidence type="ECO:0000256" key="4">
    <source>
        <dbReference type="ARBA" id="ARBA00023052"/>
    </source>
</evidence>
<dbReference type="InterPro" id="IPR004433">
    <property type="entry name" value="MenaQ_synth_MenD"/>
</dbReference>
<comment type="pathway">
    <text evidence="6">Quinol/quinone metabolism; 1,4-dihydroxy-2-naphthoate biosynthesis; 1,4-dihydroxy-2-naphthoate from chorismate: step 2/7.</text>
</comment>
<comment type="cofactor">
    <cofactor evidence="6">
        <name>thiamine diphosphate</name>
        <dbReference type="ChEBI" id="CHEBI:58937"/>
    </cofactor>
    <text evidence="6">Binds 1 thiamine pyrophosphate per subunit.</text>
</comment>
<proteinExistence type="inferred from homology"/>
<keyword evidence="4 6" id="KW-0786">Thiamine pyrophosphate</keyword>
<evidence type="ECO:0000313" key="9">
    <source>
        <dbReference type="Proteomes" id="UP000555564"/>
    </source>
</evidence>
<dbReference type="Pfam" id="PF02776">
    <property type="entry name" value="TPP_enzyme_N"/>
    <property type="match status" value="1"/>
</dbReference>
<dbReference type="Gene3D" id="3.40.50.970">
    <property type="match status" value="2"/>
</dbReference>
<comment type="catalytic activity">
    <reaction evidence="6">
        <text>isochorismate + 2-oxoglutarate + H(+) = 5-enolpyruvoyl-6-hydroxy-2-succinyl-cyclohex-3-ene-1-carboxylate + CO2</text>
        <dbReference type="Rhea" id="RHEA:25593"/>
        <dbReference type="ChEBI" id="CHEBI:15378"/>
        <dbReference type="ChEBI" id="CHEBI:16526"/>
        <dbReference type="ChEBI" id="CHEBI:16810"/>
        <dbReference type="ChEBI" id="CHEBI:29780"/>
        <dbReference type="ChEBI" id="CHEBI:58818"/>
        <dbReference type="EC" id="2.2.1.9"/>
    </reaction>
</comment>
<reference evidence="8 9" key="1">
    <citation type="submission" date="2020-08" db="EMBL/GenBank/DDBJ databases">
        <title>Sequencing the genomes of 1000 actinobacteria strains.</title>
        <authorList>
            <person name="Klenk H.-P."/>
        </authorList>
    </citation>
    <scope>NUCLEOTIDE SEQUENCE [LARGE SCALE GENOMIC DNA]</scope>
    <source>
        <strain evidence="8 9">DSM 44936</strain>
    </source>
</reference>
<evidence type="ECO:0000256" key="3">
    <source>
        <dbReference type="ARBA" id="ARBA00022842"/>
    </source>
</evidence>
<comment type="function">
    <text evidence="6">Catalyzes the thiamine diphosphate-dependent decarboxylation of 2-oxoglutarate and the subsequent addition of the resulting succinic semialdehyde-thiamine pyrophosphate anion to isochorismate to yield 2-succinyl-5-enolpyruvyl-6-hydroxy-3-cyclohexene-1-carboxylate (SEPHCHC).</text>
</comment>
<evidence type="ECO:0000256" key="2">
    <source>
        <dbReference type="ARBA" id="ARBA00022723"/>
    </source>
</evidence>
<evidence type="ECO:0000256" key="6">
    <source>
        <dbReference type="HAMAP-Rule" id="MF_01659"/>
    </source>
</evidence>
<dbReference type="InterPro" id="IPR012001">
    <property type="entry name" value="Thiamin_PyroP_enz_TPP-bd_dom"/>
</dbReference>
<name>A0A7X0IG72_9ACTN</name>
<gene>
    <name evidence="6" type="primary">menD</name>
    <name evidence="8" type="ORF">BJ992_003425</name>
</gene>
<evidence type="ECO:0000313" key="8">
    <source>
        <dbReference type="EMBL" id="MBB6473994.1"/>
    </source>
</evidence>
<sequence length="562" mass="59179">MNPATALSSVLVDELVRCGLTEVVLAPGSRSAPLAIAAHADPRVRLHVRVDERSASFLALGLARRSERPVALVCTSGTAAANFHPAVIEAHESGVPLLVLTADRPPELRDTGASQTIDQIKMYGGAVRWFAEVGVPEDRPGQVAYWRSLTCRAYQRSLGPGDPGPVHLNLAFREPLIPDGDDTWSEPLTGAASGPWVRSRVAPPSAGLHVAPTRRGVLVVGDGAANVRRYVAAAGMAGWPVLSEPTGGARYGDHSISAYHFLLGIPEFADAHVPDVVVTLGRPTLSRPLLGWLGRAGEHIVVSPDMSRWPDPSRSATQVAPAVEIPVAAGDDSWLRSWRSAEAAARDAVDAVLDDSGISEPRLARDLAEALPNNALLFCASSMPIRDLDQAMRPRRGLRLLANRGAAGIDGLVSSAVGAALAHNGPSYALLGDLAFLHDQNGLILGPREPRPDLCLVVVNNDGGGIFSLLPQAGLTAPFERVFGTPHGVDLAYVAAATGTPYTLLTSAGDLPKAIRGEGPRMVEVRTDRAENAAVHVAMREAAQEAVLAFLTATGESEHLTT</sequence>
<keyword evidence="1 6" id="KW-0808">Transferase</keyword>
<accession>A0A7X0IG72</accession>
<dbReference type="UniPathway" id="UPA00079"/>
<dbReference type="GO" id="GO:0030976">
    <property type="term" value="F:thiamine pyrophosphate binding"/>
    <property type="evidence" value="ECO:0007669"/>
    <property type="project" value="UniProtKB-UniRule"/>
</dbReference>
<dbReference type="EMBL" id="JACHIU010000001">
    <property type="protein sequence ID" value="MBB6473994.1"/>
    <property type="molecule type" value="Genomic_DNA"/>
</dbReference>
<evidence type="ECO:0000259" key="7">
    <source>
        <dbReference type="Pfam" id="PF02776"/>
    </source>
</evidence>
<dbReference type="HAMAP" id="MF_01659">
    <property type="entry name" value="MenD"/>
    <property type="match status" value="1"/>
</dbReference>